<evidence type="ECO:0000313" key="4">
    <source>
        <dbReference type="Proteomes" id="UP001152797"/>
    </source>
</evidence>
<organism evidence="2">
    <name type="scientific">Cladocopium goreaui</name>
    <dbReference type="NCBI Taxonomy" id="2562237"/>
    <lineage>
        <taxon>Eukaryota</taxon>
        <taxon>Sar</taxon>
        <taxon>Alveolata</taxon>
        <taxon>Dinophyceae</taxon>
        <taxon>Suessiales</taxon>
        <taxon>Symbiodiniaceae</taxon>
        <taxon>Cladocopium</taxon>
    </lineage>
</organism>
<feature type="region of interest" description="Disordered" evidence="1">
    <location>
        <begin position="353"/>
        <end position="386"/>
    </location>
</feature>
<evidence type="ECO:0000313" key="3">
    <source>
        <dbReference type="EMBL" id="CAL4763775.1"/>
    </source>
</evidence>
<feature type="compositionally biased region" description="Basic and acidic residues" evidence="1">
    <location>
        <begin position="398"/>
        <end position="407"/>
    </location>
</feature>
<dbReference type="InterPro" id="IPR032707">
    <property type="entry name" value="MYCBPAP"/>
</dbReference>
<feature type="compositionally biased region" description="Basic and acidic residues" evidence="1">
    <location>
        <begin position="690"/>
        <end position="721"/>
    </location>
</feature>
<gene>
    <name evidence="2" type="ORF">C1SCF055_LOCUS4681</name>
</gene>
<accession>A0A9P1BQ47</accession>
<dbReference type="AlphaFoldDB" id="A0A9P1BQ47"/>
<proteinExistence type="predicted"/>
<sequence length="721" mass="81325">MVRPRPTRRRVVVKRKARNWGWFVKCPMRLMRGTRRIQVDAAEDDWMLRHREQMEHLGLDPTDPLPPQESMEDELDDPDVTEQDMPPLPPQQGIFPPPSPMKASPSTQVMQAASKGKERKTVSLKTRTLEEQIVAGRYERALDRWGQQQQEWEKFRHLAARKTGRDKEELVVTRAEEHRERLEVMELLDRAGSPKACDATTILPPSMWLGGGLNPEQWFKLKVKTGQVFEGSVRDEGGSPQGTILVRVTQPVLLDSSGHLFQAEYLTASDPHYRWWMTHGDGRGLKKNASYHSCGVRAHECPYKKGKTKIIHLERIRLIGAKEWKAKTPAWCFKAPCKKEIQEFHDAMAKSNVEEPGGVTLPWAESDPGEESSEEETEAEDAGTAQKIARLKAELERLERRGKAEPAKKKKKRKGGQGPPREEDRKDKVKKKKKGKKPGRRRKAESEEEVITKKKKRKQEGALSEEEEASSSEEDLFIAKKSKKEDLAIYPKKGDRGPFGAGVPMEFDDDDTTDSDQEAVFRDAPAQPQKSGQLALMTYSHQKPGRLAARLLMKMRNEVTLGSAGAEGSSREKTPATGVQYLLTILLPQLGQRANLRTQRELRTLMVAVDLLARKNPARAADVLCQRVKALERASMDGGWSSAQFLELIPAENSSLLERDEEVYLSKEALLEQKLRRKDQGGLWKGGGVRADRKGEKGRGKGSKNQEDTAKGRGKTDSKDK</sequence>
<dbReference type="Proteomes" id="UP001152797">
    <property type="component" value="Unassembled WGS sequence"/>
</dbReference>
<feature type="compositionally biased region" description="Acidic residues" evidence="1">
    <location>
        <begin position="70"/>
        <end position="82"/>
    </location>
</feature>
<dbReference type="EMBL" id="CAMXCT030000273">
    <property type="protein sequence ID" value="CAL4763775.1"/>
    <property type="molecule type" value="Genomic_DNA"/>
</dbReference>
<reference evidence="3 4" key="2">
    <citation type="submission" date="2024-05" db="EMBL/GenBank/DDBJ databases">
        <authorList>
            <person name="Chen Y."/>
            <person name="Shah S."/>
            <person name="Dougan E. K."/>
            <person name="Thang M."/>
            <person name="Chan C."/>
        </authorList>
    </citation>
    <scope>NUCLEOTIDE SEQUENCE [LARGE SCALE GENOMIC DNA]</scope>
</reference>
<comment type="caution">
    <text evidence="2">The sequence shown here is derived from an EMBL/GenBank/DDBJ whole genome shotgun (WGS) entry which is preliminary data.</text>
</comment>
<feature type="region of interest" description="Disordered" evidence="1">
    <location>
        <begin position="56"/>
        <end position="84"/>
    </location>
</feature>
<keyword evidence="4" id="KW-1185">Reference proteome</keyword>
<feature type="region of interest" description="Disordered" evidence="1">
    <location>
        <begin position="398"/>
        <end position="482"/>
    </location>
</feature>
<dbReference type="EMBL" id="CAMXCT020000273">
    <property type="protein sequence ID" value="CAL1129838.1"/>
    <property type="molecule type" value="Genomic_DNA"/>
</dbReference>
<feature type="region of interest" description="Disordered" evidence="1">
    <location>
        <begin position="681"/>
        <end position="721"/>
    </location>
</feature>
<evidence type="ECO:0000313" key="2">
    <source>
        <dbReference type="EMBL" id="CAI3976463.1"/>
    </source>
</evidence>
<protein>
    <submittedName>
        <fullName evidence="2">Uncharacterized protein</fullName>
    </submittedName>
</protein>
<reference evidence="2" key="1">
    <citation type="submission" date="2022-10" db="EMBL/GenBank/DDBJ databases">
        <authorList>
            <person name="Chen Y."/>
            <person name="Dougan E. K."/>
            <person name="Chan C."/>
            <person name="Rhodes N."/>
            <person name="Thang M."/>
        </authorList>
    </citation>
    <scope>NUCLEOTIDE SEQUENCE</scope>
</reference>
<feature type="compositionally biased region" description="Acidic residues" evidence="1">
    <location>
        <begin position="463"/>
        <end position="476"/>
    </location>
</feature>
<evidence type="ECO:0000256" key="1">
    <source>
        <dbReference type="SAM" id="MobiDB-lite"/>
    </source>
</evidence>
<feature type="compositionally biased region" description="Acidic residues" evidence="1">
    <location>
        <begin position="367"/>
        <end position="381"/>
    </location>
</feature>
<name>A0A9P1BQ47_9DINO</name>
<dbReference type="Pfam" id="PF14646">
    <property type="entry name" value="MYCBPAP"/>
    <property type="match status" value="1"/>
</dbReference>
<dbReference type="OrthoDB" id="10263316at2759"/>
<feature type="compositionally biased region" description="Basic residues" evidence="1">
    <location>
        <begin position="428"/>
        <end position="443"/>
    </location>
</feature>
<dbReference type="EMBL" id="CAMXCT010000273">
    <property type="protein sequence ID" value="CAI3976463.1"/>
    <property type="molecule type" value="Genomic_DNA"/>
</dbReference>